<proteinExistence type="predicted"/>
<dbReference type="SUPFAM" id="SSF53649">
    <property type="entry name" value="Alkaline phosphatase-like"/>
    <property type="match status" value="1"/>
</dbReference>
<dbReference type="PANTHER" id="PTHR43751:SF3">
    <property type="entry name" value="SULFATASE N-TERMINAL DOMAIN-CONTAINING PROTEIN"/>
    <property type="match status" value="1"/>
</dbReference>
<dbReference type="PANTHER" id="PTHR43751">
    <property type="entry name" value="SULFATASE"/>
    <property type="match status" value="1"/>
</dbReference>
<sequence>SLLARRALDYHLRESQNWKSDADHAVAQVCKTAMNYLEKFNKKDNIFFWLDSFDPHEPWDPPSVYNPEMKCPYDLDYNGKDIISPVSTYVDGYLTEEENNHIRMLYAEKITMVDKWIGKFLDKLKELEMFDDSLIIFLSDHGEPLGNMEHGHGIITKCRPWPYEELAHIPLIIYHPEAHPQRCSTFVETVDIAPTILEFLNIKRMQGKMQGKTLIPLILGQTEKIKDFAIAGYYNFSWSIQTEDWSYIHWIEKKEPEIQKLVGMYGV</sequence>
<feature type="domain" description="Sulfatase N-terminal" evidence="1">
    <location>
        <begin position="23"/>
        <end position="201"/>
    </location>
</feature>
<dbReference type="Pfam" id="PF00884">
    <property type="entry name" value="Sulfatase"/>
    <property type="match status" value="1"/>
</dbReference>
<feature type="non-terminal residue" evidence="2">
    <location>
        <position position="1"/>
    </location>
</feature>
<evidence type="ECO:0000259" key="1">
    <source>
        <dbReference type="Pfam" id="PF00884"/>
    </source>
</evidence>
<name>X1DPB0_9ZZZZ</name>
<feature type="non-terminal residue" evidence="2">
    <location>
        <position position="267"/>
    </location>
</feature>
<dbReference type="AlphaFoldDB" id="X1DPB0"/>
<dbReference type="Gene3D" id="3.40.720.10">
    <property type="entry name" value="Alkaline Phosphatase, subunit A"/>
    <property type="match status" value="1"/>
</dbReference>
<comment type="caution">
    <text evidence="2">The sequence shown here is derived from an EMBL/GenBank/DDBJ whole genome shotgun (WGS) entry which is preliminary data.</text>
</comment>
<dbReference type="InterPro" id="IPR052701">
    <property type="entry name" value="GAG_Ulvan_Degrading_Sulfatases"/>
</dbReference>
<organism evidence="2">
    <name type="scientific">marine sediment metagenome</name>
    <dbReference type="NCBI Taxonomy" id="412755"/>
    <lineage>
        <taxon>unclassified sequences</taxon>
        <taxon>metagenomes</taxon>
        <taxon>ecological metagenomes</taxon>
    </lineage>
</organism>
<evidence type="ECO:0000313" key="2">
    <source>
        <dbReference type="EMBL" id="GAH10075.1"/>
    </source>
</evidence>
<gene>
    <name evidence="2" type="ORF">S01H4_52090</name>
</gene>
<dbReference type="EMBL" id="BART01029725">
    <property type="protein sequence ID" value="GAH10075.1"/>
    <property type="molecule type" value="Genomic_DNA"/>
</dbReference>
<accession>X1DPB0</accession>
<reference evidence="2" key="1">
    <citation type="journal article" date="2014" name="Front. Microbiol.">
        <title>High frequency of phylogenetically diverse reductive dehalogenase-homologous genes in deep subseafloor sedimentary metagenomes.</title>
        <authorList>
            <person name="Kawai M."/>
            <person name="Futagami T."/>
            <person name="Toyoda A."/>
            <person name="Takaki Y."/>
            <person name="Nishi S."/>
            <person name="Hori S."/>
            <person name="Arai W."/>
            <person name="Tsubouchi T."/>
            <person name="Morono Y."/>
            <person name="Uchiyama I."/>
            <person name="Ito T."/>
            <person name="Fujiyama A."/>
            <person name="Inagaki F."/>
            <person name="Takami H."/>
        </authorList>
    </citation>
    <scope>NUCLEOTIDE SEQUENCE</scope>
    <source>
        <strain evidence="2">Expedition CK06-06</strain>
    </source>
</reference>
<protein>
    <recommendedName>
        <fullName evidence="1">Sulfatase N-terminal domain-containing protein</fullName>
    </recommendedName>
</protein>
<dbReference type="InterPro" id="IPR017850">
    <property type="entry name" value="Alkaline_phosphatase_core_sf"/>
</dbReference>
<dbReference type="InterPro" id="IPR000917">
    <property type="entry name" value="Sulfatase_N"/>
</dbReference>